<dbReference type="Proteomes" id="UP000253759">
    <property type="component" value="Unassembled WGS sequence"/>
</dbReference>
<dbReference type="PROSITE" id="PS51787">
    <property type="entry name" value="LON_N"/>
    <property type="match status" value="1"/>
</dbReference>
<dbReference type="RefSeq" id="WP_114646204.1">
    <property type="nucleotide sequence ID" value="NZ_QQNH01000015.1"/>
</dbReference>
<dbReference type="InterPro" id="IPR046336">
    <property type="entry name" value="Lon_prtase_N_sf"/>
</dbReference>
<sequence length="219" mass="24336">MRRPASIADLPESIALFPLSGALLLPGTHRPLNIFEPRFVAMIDDALAGERMIGLIQPRDSQEEAPRGNVALEQVGCLGRITHFEEQAENRYFIILEGVCRFAPVEELTTESPYRRARIATEAFRNDFAPLMGEDDIDRSRLLAVLKSYADFAQIEVDWDEIDEMSTGELINLSAMLTPYGAREKQALLEAATLSERAETLIALAEMEMAKARAGAVLQ</sequence>
<accession>A0A369W1T9</accession>
<dbReference type="PANTHER" id="PTHR46732:SF8">
    <property type="entry name" value="ATP-DEPENDENT PROTEASE LA (LON) DOMAIN PROTEIN"/>
    <property type="match status" value="1"/>
</dbReference>
<dbReference type="Pfam" id="PF02190">
    <property type="entry name" value="LON_substr_bdg"/>
    <property type="match status" value="1"/>
</dbReference>
<evidence type="ECO:0000313" key="2">
    <source>
        <dbReference type="EMBL" id="RDE08508.1"/>
    </source>
</evidence>
<dbReference type="SUPFAM" id="SSF88697">
    <property type="entry name" value="PUA domain-like"/>
    <property type="match status" value="1"/>
</dbReference>
<evidence type="ECO:0000313" key="3">
    <source>
        <dbReference type="Proteomes" id="UP000253759"/>
    </source>
</evidence>
<organism evidence="2 3">
    <name type="scientific">Pelagibacterium lacus</name>
    <dbReference type="NCBI Taxonomy" id="2282655"/>
    <lineage>
        <taxon>Bacteria</taxon>
        <taxon>Pseudomonadati</taxon>
        <taxon>Pseudomonadota</taxon>
        <taxon>Alphaproteobacteria</taxon>
        <taxon>Hyphomicrobiales</taxon>
        <taxon>Devosiaceae</taxon>
        <taxon>Pelagibacterium</taxon>
    </lineage>
</organism>
<feature type="domain" description="Lon N-terminal" evidence="1">
    <location>
        <begin position="14"/>
        <end position="209"/>
    </location>
</feature>
<name>A0A369W1T9_9HYPH</name>
<dbReference type="OrthoDB" id="9806457at2"/>
<gene>
    <name evidence="2" type="ORF">DVH29_10870</name>
</gene>
<dbReference type="SMART" id="SM00464">
    <property type="entry name" value="LON"/>
    <property type="match status" value="1"/>
</dbReference>
<comment type="caution">
    <text evidence="2">The sequence shown here is derived from an EMBL/GenBank/DDBJ whole genome shotgun (WGS) entry which is preliminary data.</text>
</comment>
<dbReference type="InterPro" id="IPR003111">
    <property type="entry name" value="Lon_prtase_N"/>
</dbReference>
<reference evidence="3" key="1">
    <citation type="submission" date="2018-07" db="EMBL/GenBank/DDBJ databases">
        <authorList>
            <person name="Liu B.-T."/>
            <person name="Du Z."/>
        </authorList>
    </citation>
    <scope>NUCLEOTIDE SEQUENCE [LARGE SCALE GENOMIC DNA]</scope>
    <source>
        <strain evidence="3">XYN52</strain>
    </source>
</reference>
<keyword evidence="3" id="KW-1185">Reference proteome</keyword>
<evidence type="ECO:0000259" key="1">
    <source>
        <dbReference type="PROSITE" id="PS51787"/>
    </source>
</evidence>
<dbReference type="Gene3D" id="2.30.130.40">
    <property type="entry name" value="LON domain-like"/>
    <property type="match status" value="1"/>
</dbReference>
<protein>
    <submittedName>
        <fullName evidence="2">Peptidase S16</fullName>
    </submittedName>
</protein>
<dbReference type="PANTHER" id="PTHR46732">
    <property type="entry name" value="ATP-DEPENDENT PROTEASE LA (LON) DOMAIN PROTEIN"/>
    <property type="match status" value="1"/>
</dbReference>
<dbReference type="AlphaFoldDB" id="A0A369W1T9"/>
<dbReference type="InterPro" id="IPR015947">
    <property type="entry name" value="PUA-like_sf"/>
</dbReference>
<dbReference type="EMBL" id="QQNH01000015">
    <property type="protein sequence ID" value="RDE08508.1"/>
    <property type="molecule type" value="Genomic_DNA"/>
</dbReference>
<proteinExistence type="predicted"/>